<dbReference type="GO" id="GO:0005739">
    <property type="term" value="C:mitochondrion"/>
    <property type="evidence" value="ECO:0007669"/>
    <property type="project" value="TreeGrafter"/>
</dbReference>
<dbReference type="GO" id="GO:0006083">
    <property type="term" value="P:acetate metabolic process"/>
    <property type="evidence" value="ECO:0007669"/>
    <property type="project" value="InterPro"/>
</dbReference>
<keyword evidence="3" id="KW-1185">Reference proteome</keyword>
<reference evidence="3" key="1">
    <citation type="journal article" date="2017" name="Nat. Ecol. Evol.">
        <title>Genome expansion and lineage-specific genetic innovations in the forest pathogenic fungi Armillaria.</title>
        <authorList>
            <person name="Sipos G."/>
            <person name="Prasanna A.N."/>
            <person name="Walter M.C."/>
            <person name="O'Connor E."/>
            <person name="Balint B."/>
            <person name="Krizsan K."/>
            <person name="Kiss B."/>
            <person name="Hess J."/>
            <person name="Varga T."/>
            <person name="Slot J."/>
            <person name="Riley R."/>
            <person name="Boka B."/>
            <person name="Rigling D."/>
            <person name="Barry K."/>
            <person name="Lee J."/>
            <person name="Mihaltcheva S."/>
            <person name="LaButti K."/>
            <person name="Lipzen A."/>
            <person name="Waldron R."/>
            <person name="Moloney N.M."/>
            <person name="Sperisen C."/>
            <person name="Kredics L."/>
            <person name="Vagvoelgyi C."/>
            <person name="Patrignani A."/>
            <person name="Fitzpatrick D."/>
            <person name="Nagy I."/>
            <person name="Doyle S."/>
            <person name="Anderson J.B."/>
            <person name="Grigoriev I.V."/>
            <person name="Gueldener U."/>
            <person name="Muensterkoetter M."/>
            <person name="Nagy L.G."/>
        </authorList>
    </citation>
    <scope>NUCLEOTIDE SEQUENCE [LARGE SCALE GENOMIC DNA]</scope>
    <source>
        <strain evidence="3">C18/9</strain>
    </source>
</reference>
<feature type="domain" description="Acetyl-CoA hydrolase/transferase C-terminal" evidence="1">
    <location>
        <begin position="173"/>
        <end position="234"/>
    </location>
</feature>
<dbReference type="PANTHER" id="PTHR43609:SF1">
    <property type="entry name" value="ACETYL-COA HYDROLASE"/>
    <property type="match status" value="1"/>
</dbReference>
<evidence type="ECO:0000313" key="3">
    <source>
        <dbReference type="Proteomes" id="UP000219338"/>
    </source>
</evidence>
<gene>
    <name evidence="2" type="ORF">ARMOST_08279</name>
</gene>
<proteinExistence type="predicted"/>
<dbReference type="InterPro" id="IPR038460">
    <property type="entry name" value="AcetylCoA_hyd_C_sf"/>
</dbReference>
<dbReference type="GO" id="GO:0003986">
    <property type="term" value="F:acetyl-CoA hydrolase activity"/>
    <property type="evidence" value="ECO:0007669"/>
    <property type="project" value="TreeGrafter"/>
</dbReference>
<name>A0A284R857_ARMOS</name>
<dbReference type="GO" id="GO:0008775">
    <property type="term" value="F:acetate CoA-transferase activity"/>
    <property type="evidence" value="ECO:0007669"/>
    <property type="project" value="InterPro"/>
</dbReference>
<dbReference type="InterPro" id="IPR026888">
    <property type="entry name" value="AcetylCoA_hyd_C"/>
</dbReference>
<evidence type="ECO:0000313" key="2">
    <source>
        <dbReference type="EMBL" id="SJL04908.1"/>
    </source>
</evidence>
<organism evidence="2 3">
    <name type="scientific">Armillaria ostoyae</name>
    <name type="common">Armillaria root rot fungus</name>
    <dbReference type="NCBI Taxonomy" id="47428"/>
    <lineage>
        <taxon>Eukaryota</taxon>
        <taxon>Fungi</taxon>
        <taxon>Dikarya</taxon>
        <taxon>Basidiomycota</taxon>
        <taxon>Agaricomycotina</taxon>
        <taxon>Agaricomycetes</taxon>
        <taxon>Agaricomycetidae</taxon>
        <taxon>Agaricales</taxon>
        <taxon>Marasmiineae</taxon>
        <taxon>Physalacriaceae</taxon>
        <taxon>Armillaria</taxon>
    </lineage>
</organism>
<dbReference type="InterPro" id="IPR046433">
    <property type="entry name" value="ActCoA_hydro"/>
</dbReference>
<dbReference type="STRING" id="47428.A0A284R857"/>
<dbReference type="Pfam" id="PF13336">
    <property type="entry name" value="AcetylCoA_hyd_C"/>
    <property type="match status" value="1"/>
</dbReference>
<dbReference type="EMBL" id="FUEG01000005">
    <property type="protein sequence ID" value="SJL04908.1"/>
    <property type="molecule type" value="Genomic_DNA"/>
</dbReference>
<dbReference type="InterPro" id="IPR037171">
    <property type="entry name" value="NagB/RpiA_transferase-like"/>
</dbReference>
<accession>A0A284R857</accession>
<dbReference type="Gene3D" id="3.40.1080.20">
    <property type="entry name" value="Acetyl-CoA hydrolase/transferase C-terminal domain"/>
    <property type="match status" value="1"/>
</dbReference>
<sequence length="300" mass="33436">MRAAAPPEIRSRSRCLGRWIIRVRRPDASVGAPPEFCSLWRQSNTLIPNLEGLHDINQSFIPPHPAGRLPEALQSGIGNVAKSGLADGPFDRAQLDFVTATSIRFSLEGPDHSYAHWAEYKDHLLLRSQHVINSPELIRRPGVIAMNTPWKLTSMLMLTPQTSWDLGGNHAFAGRPTKTAPTGISCIVPFASHVDQTKHDLDIVVTEQGLTDPCGLSRAPLTIEKCAHPDYKGLFHEYYDRSLHECTKRGASHEPHILGNAFKFHINFMEHGTMKDLDALLNNINPARLPFMLIIPRCDV</sequence>
<dbReference type="OrthoDB" id="10250396at2759"/>
<dbReference type="PANTHER" id="PTHR43609">
    <property type="entry name" value="ACETYL-COA HYDROLASE"/>
    <property type="match status" value="1"/>
</dbReference>
<evidence type="ECO:0000259" key="1">
    <source>
        <dbReference type="Pfam" id="PF13336"/>
    </source>
</evidence>
<dbReference type="AlphaFoldDB" id="A0A284R857"/>
<protein>
    <recommendedName>
        <fullName evidence="1">Acetyl-CoA hydrolase/transferase C-terminal domain-containing protein</fullName>
    </recommendedName>
</protein>
<dbReference type="Proteomes" id="UP000219338">
    <property type="component" value="Unassembled WGS sequence"/>
</dbReference>
<dbReference type="SUPFAM" id="SSF100950">
    <property type="entry name" value="NagB/RpiA/CoA transferase-like"/>
    <property type="match status" value="1"/>
</dbReference>